<organism evidence="1 2">
    <name type="scientific">Pectobacterium phage Peat1</name>
    <dbReference type="NCBI Taxonomy" id="1654601"/>
    <lineage>
        <taxon>Viruses</taxon>
        <taxon>Duplodnaviria</taxon>
        <taxon>Heunggongvirae</taxon>
        <taxon>Uroviricota</taxon>
        <taxon>Caudoviricetes</taxon>
        <taxon>Autographivirales</taxon>
        <taxon>Autoscriptoviridae</taxon>
        <taxon>Corkvirinae</taxon>
        <taxon>Phimunavirus</taxon>
        <taxon>Phimunavirus peat1</taxon>
    </lineage>
</organism>
<keyword evidence="2" id="KW-1185">Reference proteome</keyword>
<protein>
    <submittedName>
        <fullName evidence="1">Uncharacterized protein</fullName>
    </submittedName>
</protein>
<evidence type="ECO:0000313" key="1">
    <source>
        <dbReference type="EMBL" id="AKN21173.1"/>
    </source>
</evidence>
<dbReference type="EMBL" id="KR604693">
    <property type="protein sequence ID" value="AKN21173.1"/>
    <property type="molecule type" value="Genomic_DNA"/>
</dbReference>
<reference evidence="1 2" key="1">
    <citation type="journal article" date="2015" name="Genome Announc.">
        <title>Complete Genome Sequence of Phytopathogenic Pectobacterium atrosepticum Bacteriophage Peat1.</title>
        <authorList>
            <person name="Kalischuk M."/>
            <person name="Hachey J."/>
            <person name="Kawchuk L."/>
        </authorList>
    </citation>
    <scope>NUCLEOTIDE SEQUENCE [LARGE SCALE GENOMIC DNA]</scope>
</reference>
<dbReference type="GeneID" id="26795803"/>
<name>A0A0H3YI90_9CAUD</name>
<proteinExistence type="predicted"/>
<dbReference type="Proteomes" id="UP000203782">
    <property type="component" value="Segment"/>
</dbReference>
<dbReference type="KEGG" id="vg:26795803"/>
<evidence type="ECO:0000313" key="2">
    <source>
        <dbReference type="Proteomes" id="UP000203782"/>
    </source>
</evidence>
<dbReference type="RefSeq" id="YP_009224647.1">
    <property type="nucleotide sequence ID" value="NC_029081.1"/>
</dbReference>
<sequence length="62" mass="7178">MQTKVHLVRFEHGKHSNHVEGVLSTHRTKEGAERAAEKHRDLECGRHFSGITVWVDVFELED</sequence>
<accession>A0A0H3YI90</accession>